<protein>
    <submittedName>
        <fullName evidence="1">Uncharacterized protein</fullName>
    </submittedName>
</protein>
<gene>
    <name evidence="1" type="ORF">LCGC14_2522200</name>
</gene>
<comment type="caution">
    <text evidence="1">The sequence shown here is derived from an EMBL/GenBank/DDBJ whole genome shotgun (WGS) entry which is preliminary data.</text>
</comment>
<name>A0A0F9AW32_9ZZZZ</name>
<organism evidence="1">
    <name type="scientific">marine sediment metagenome</name>
    <dbReference type="NCBI Taxonomy" id="412755"/>
    <lineage>
        <taxon>unclassified sequences</taxon>
        <taxon>metagenomes</taxon>
        <taxon>ecological metagenomes</taxon>
    </lineage>
</organism>
<sequence length="158" mass="18186">MKCLKHKESGAIVRVTNQVAMPLLKGGDYAPSSKGAYKRQQKLVARGRISIETVKPRRSLPKGNRLLMEVVYNFFKNVNSKAMPLKIFWLIKKLPSLQVVFLLNGIFKSREKGVDLIDPLRKFFKPRFNYCFIIKLTFQDKIQLVLPFVYADPARNIG</sequence>
<accession>A0A0F9AW32</accession>
<reference evidence="1" key="1">
    <citation type="journal article" date="2015" name="Nature">
        <title>Complex archaea that bridge the gap between prokaryotes and eukaryotes.</title>
        <authorList>
            <person name="Spang A."/>
            <person name="Saw J.H."/>
            <person name="Jorgensen S.L."/>
            <person name="Zaremba-Niedzwiedzka K."/>
            <person name="Martijn J."/>
            <person name="Lind A.E."/>
            <person name="van Eijk R."/>
            <person name="Schleper C."/>
            <person name="Guy L."/>
            <person name="Ettema T.J."/>
        </authorList>
    </citation>
    <scope>NUCLEOTIDE SEQUENCE</scope>
</reference>
<evidence type="ECO:0000313" key="1">
    <source>
        <dbReference type="EMBL" id="KKL13794.1"/>
    </source>
</evidence>
<dbReference type="AlphaFoldDB" id="A0A0F9AW32"/>
<proteinExistence type="predicted"/>
<dbReference type="EMBL" id="LAZR01040718">
    <property type="protein sequence ID" value="KKL13794.1"/>
    <property type="molecule type" value="Genomic_DNA"/>
</dbReference>